<keyword evidence="2" id="KW-1185">Reference proteome</keyword>
<reference evidence="1" key="1">
    <citation type="submission" date="2022-05" db="EMBL/GenBank/DDBJ databases">
        <title>The Musa troglodytarum L. genome provides insights into the mechanism of non-climacteric behaviour and enrichment of carotenoids.</title>
        <authorList>
            <person name="Wang J."/>
        </authorList>
    </citation>
    <scope>NUCLEOTIDE SEQUENCE</scope>
    <source>
        <tissue evidence="1">Leaf</tissue>
    </source>
</reference>
<dbReference type="OrthoDB" id="772043at2759"/>
<dbReference type="Proteomes" id="UP001055439">
    <property type="component" value="Chromosome 7"/>
</dbReference>
<sequence length="129" mass="14815">MEHLMEQTDCRDGYVRGFMRRAMYLNIGILSMGDLLGDRNSKHFKETYGSSHASFLARVSSFALYNNRPRLKLRRTRGVRFVIRADVVPAGTQPGMTLVMAKKGVPYLGKPNGRGEISWFVCRWRSQRD</sequence>
<evidence type="ECO:0000313" key="1">
    <source>
        <dbReference type="EMBL" id="URE15205.1"/>
    </source>
</evidence>
<name>A0A9E7GI37_9LILI</name>
<gene>
    <name evidence="1" type="ORF">MUK42_10557</name>
</gene>
<protein>
    <submittedName>
        <fullName evidence="1">Uncharacterized protein</fullName>
    </submittedName>
</protein>
<dbReference type="EMBL" id="CP097509">
    <property type="protein sequence ID" value="URE15205.1"/>
    <property type="molecule type" value="Genomic_DNA"/>
</dbReference>
<evidence type="ECO:0000313" key="2">
    <source>
        <dbReference type="Proteomes" id="UP001055439"/>
    </source>
</evidence>
<organism evidence="1 2">
    <name type="scientific">Musa troglodytarum</name>
    <name type="common">fe'i banana</name>
    <dbReference type="NCBI Taxonomy" id="320322"/>
    <lineage>
        <taxon>Eukaryota</taxon>
        <taxon>Viridiplantae</taxon>
        <taxon>Streptophyta</taxon>
        <taxon>Embryophyta</taxon>
        <taxon>Tracheophyta</taxon>
        <taxon>Spermatophyta</taxon>
        <taxon>Magnoliopsida</taxon>
        <taxon>Liliopsida</taxon>
        <taxon>Zingiberales</taxon>
        <taxon>Musaceae</taxon>
        <taxon>Musa</taxon>
    </lineage>
</organism>
<proteinExistence type="predicted"/>
<accession>A0A9E7GI37</accession>
<dbReference type="AlphaFoldDB" id="A0A9E7GI37"/>